<proteinExistence type="predicted"/>
<sequence length="195" mass="21300">MGRSSVDRLPEGARKSLHEWLGGFQKGELSLDQVMERLGALLEFNGLSEQKPSRSAVHRYAQNFAQVAERVKRSQQFAEMLASEVGPQISDGKGVQVLVQAYTSLAYDMIGNMADEERMAPDALLDFARSIQAAASAQKIDADRALKIEEVALRKAATRVDKTAKALGWSAETAARVRADILGVDPEKMKKPVAT</sequence>
<name>A0A2W5X644_9CAUL</name>
<reference evidence="1 2" key="1">
    <citation type="submission" date="2017-08" db="EMBL/GenBank/DDBJ databases">
        <title>Infants hospitalized years apart are colonized by the same room-sourced microbial strains.</title>
        <authorList>
            <person name="Brooks B."/>
            <person name="Olm M.R."/>
            <person name="Firek B.A."/>
            <person name="Baker R."/>
            <person name="Thomas B.C."/>
            <person name="Morowitz M.J."/>
            <person name="Banfield J.F."/>
        </authorList>
    </citation>
    <scope>NUCLEOTIDE SEQUENCE [LARGE SCALE GENOMIC DNA]</scope>
    <source>
        <strain evidence="1">S2_003_000_R2_4</strain>
    </source>
</reference>
<dbReference type="AlphaFoldDB" id="A0A2W5X644"/>
<accession>A0A2W5X644</accession>
<dbReference type="EMBL" id="QFQZ01000064">
    <property type="protein sequence ID" value="PZR32281.1"/>
    <property type="molecule type" value="Genomic_DNA"/>
</dbReference>
<protein>
    <recommendedName>
        <fullName evidence="3">Terminase</fullName>
    </recommendedName>
</protein>
<dbReference type="RefSeq" id="WP_304280615.1">
    <property type="nucleotide sequence ID" value="NZ_QFQZ01000064.1"/>
</dbReference>
<evidence type="ECO:0000313" key="2">
    <source>
        <dbReference type="Proteomes" id="UP000249393"/>
    </source>
</evidence>
<dbReference type="InterPro" id="IPR021874">
    <property type="entry name" value="Phage_Mu_Gp27"/>
</dbReference>
<gene>
    <name evidence="1" type="ORF">DI526_17045</name>
</gene>
<evidence type="ECO:0008006" key="3">
    <source>
        <dbReference type="Google" id="ProtNLM"/>
    </source>
</evidence>
<dbReference type="Pfam" id="PF11985">
    <property type="entry name" value="Phage_Mu_Gp27"/>
    <property type="match status" value="1"/>
</dbReference>
<dbReference type="Proteomes" id="UP000249393">
    <property type="component" value="Unassembled WGS sequence"/>
</dbReference>
<comment type="caution">
    <text evidence="1">The sequence shown here is derived from an EMBL/GenBank/DDBJ whole genome shotgun (WGS) entry which is preliminary data.</text>
</comment>
<organism evidence="1 2">
    <name type="scientific">Caulobacter segnis</name>
    <dbReference type="NCBI Taxonomy" id="88688"/>
    <lineage>
        <taxon>Bacteria</taxon>
        <taxon>Pseudomonadati</taxon>
        <taxon>Pseudomonadota</taxon>
        <taxon>Alphaproteobacteria</taxon>
        <taxon>Caulobacterales</taxon>
        <taxon>Caulobacteraceae</taxon>
        <taxon>Caulobacter</taxon>
    </lineage>
</organism>
<evidence type="ECO:0000313" key="1">
    <source>
        <dbReference type="EMBL" id="PZR32281.1"/>
    </source>
</evidence>